<feature type="domain" description="HTH OST-type" evidence="11">
    <location>
        <begin position="355"/>
        <end position="425"/>
    </location>
</feature>
<dbReference type="InterPro" id="IPR004934">
    <property type="entry name" value="TMOD"/>
</dbReference>
<evidence type="ECO:0000256" key="2">
    <source>
        <dbReference type="ARBA" id="ARBA00009345"/>
    </source>
</evidence>
<dbReference type="SMART" id="SM00333">
    <property type="entry name" value="TUDOR"/>
    <property type="match status" value="3"/>
</dbReference>
<evidence type="ECO:0000256" key="8">
    <source>
        <dbReference type="ARBA" id="ARBA00023212"/>
    </source>
</evidence>
<feature type="domain" description="HTH OST-type" evidence="11">
    <location>
        <begin position="194"/>
        <end position="261"/>
    </location>
</feature>
<dbReference type="SUPFAM" id="SSF52047">
    <property type="entry name" value="RNI-like"/>
    <property type="match status" value="1"/>
</dbReference>
<dbReference type="SUPFAM" id="SSF63748">
    <property type="entry name" value="Tudor/PWWP/MBT"/>
    <property type="match status" value="3"/>
</dbReference>
<evidence type="ECO:0008006" key="14">
    <source>
        <dbReference type="Google" id="ProtNLM"/>
    </source>
</evidence>
<dbReference type="GO" id="GO:0003779">
    <property type="term" value="F:actin binding"/>
    <property type="evidence" value="ECO:0007669"/>
    <property type="project" value="UniProtKB-KW"/>
</dbReference>
<dbReference type="Gene3D" id="2.40.50.90">
    <property type="match status" value="2"/>
</dbReference>
<dbReference type="GO" id="GO:0005523">
    <property type="term" value="F:tropomyosin binding"/>
    <property type="evidence" value="ECO:0007669"/>
    <property type="project" value="InterPro"/>
</dbReference>
<dbReference type="Pfam" id="PF12872">
    <property type="entry name" value="OST-HTH"/>
    <property type="match status" value="2"/>
</dbReference>
<dbReference type="GO" id="GO:0005865">
    <property type="term" value="C:striated muscle thin filament"/>
    <property type="evidence" value="ECO:0007669"/>
    <property type="project" value="TreeGrafter"/>
</dbReference>
<keyword evidence="4" id="KW-0677">Repeat</keyword>
<dbReference type="SMART" id="SM00368">
    <property type="entry name" value="LRR_RI"/>
    <property type="match status" value="1"/>
</dbReference>
<keyword evidence="5" id="KW-0221">Differentiation</keyword>
<dbReference type="InterPro" id="IPR032675">
    <property type="entry name" value="LRR_dom_sf"/>
</dbReference>
<feature type="compositionally biased region" description="Pro residues" evidence="9">
    <location>
        <begin position="264"/>
        <end position="277"/>
    </location>
</feature>
<feature type="domain" description="Tudor" evidence="10">
    <location>
        <begin position="697"/>
        <end position="754"/>
    </location>
</feature>
<gene>
    <name evidence="12" type="ORF">P4O66_012411</name>
</gene>
<dbReference type="FunFam" id="3.80.10.10:FF:000006">
    <property type="entry name" value="Tropomodulin 2"/>
    <property type="match status" value="1"/>
</dbReference>
<proteinExistence type="inferred from homology"/>
<comment type="caution">
    <text evidence="12">The sequence shown here is derived from an EMBL/GenBank/DDBJ whole genome shotgun (WGS) entry which is preliminary data.</text>
</comment>
<accession>A0AAD9DRG5</accession>
<evidence type="ECO:0000256" key="6">
    <source>
        <dbReference type="ARBA" id="ARBA00022871"/>
    </source>
</evidence>
<dbReference type="Pfam" id="PF00567">
    <property type="entry name" value="TUDOR"/>
    <property type="match status" value="3"/>
</dbReference>
<dbReference type="EMBL" id="JAROKS010000019">
    <property type="protein sequence ID" value="KAK1792465.1"/>
    <property type="molecule type" value="Genomic_DNA"/>
</dbReference>
<evidence type="ECO:0000256" key="1">
    <source>
        <dbReference type="ARBA" id="ARBA00004245"/>
    </source>
</evidence>
<protein>
    <recommendedName>
        <fullName evidence="14">HTH OST-type domain-containing protein</fullName>
    </recommendedName>
</protein>
<dbReference type="InterPro" id="IPR002999">
    <property type="entry name" value="Tudor"/>
</dbReference>
<keyword evidence="3" id="KW-0963">Cytoplasm</keyword>
<dbReference type="Gene3D" id="3.80.10.10">
    <property type="entry name" value="Ribonuclease Inhibitor"/>
    <property type="match status" value="1"/>
</dbReference>
<feature type="domain" description="HTH OST-type" evidence="11">
    <location>
        <begin position="17"/>
        <end position="90"/>
    </location>
</feature>
<evidence type="ECO:0000256" key="3">
    <source>
        <dbReference type="ARBA" id="ARBA00022490"/>
    </source>
</evidence>
<dbReference type="Proteomes" id="UP001239994">
    <property type="component" value="Unassembled WGS sequence"/>
</dbReference>
<keyword evidence="7" id="KW-0009">Actin-binding</keyword>
<evidence type="ECO:0000259" key="10">
    <source>
        <dbReference type="PROSITE" id="PS50304"/>
    </source>
</evidence>
<dbReference type="Pfam" id="PF03250">
    <property type="entry name" value="Tropomodulin"/>
    <property type="match status" value="1"/>
</dbReference>
<sequence length="1459" mass="160723">FVYDFVDFLNSQCRMTDVDLLKKMLRAVLQSSKNGVALSRLQSDYRALTGESIQYREMGHASLESFLRSVPNVVRLERDRSGEVSHTLGGRSGFVSAKPCTSLRQPAHVTHPMPGSTLRSGFHSDQQQVFRTSLQTSGSLVPHVQKATGSVRSRAVPKKSPWDGKPHLSRESNIAAAQTHVGGTAVASKAGRGDFELVQGRLVQLLRAHSSGVWLSKVPQLYRDTFHQELPANTLSQLDTWTHVCTVERVGGVNVVDRLVYPATPAPSKPCMPPPATSKPLGTLRTPKNPLRLSIPQSPASPIHNTPSPMAWKPANPAQISPPLPETSKCLPSPASLRRSLPTPPSTPPYSQTPLPPDTKQKLRELLSKYSRGLWVHALPRLFQEAFRCDFPLQVLDDLSALADICVVEYPVPGHRNKAILYALPSCSLPEPRPQPRPLIMHHGNPEVPALPLPKEEFPSVLVMEANSTNNIILRLYVGEGYSRALENMEDTMLVCYRHKGAGRSVPSPTIGQLVAVAMEDNVVLRAQVQQVTGDDVQLFCVDHGFSEFVSKKKLLQLSESFLTLPFQATTGRLAGLEPFSEDPTVLKTLESFACGRTLLAELVEREATPVLVLYDTSQQTDVNVNAACLQALQDRSMENPLQVNSSYRDVCVTNVCSDGTVYCQLPSRGMAKLAHVMDKIESYLLSQVSWDLLVVRLFCGKVCLAQHKGRWARVEVTQLHGSQVVDIVFVDLGLPASLEVSELREIPLHFLRELITIPPQAVKCRLAELVCDGGVWPPDAVLWLREMLLNADDCGMKICHLDLAGQVHVYLFRGAGAYERSASINLQLVSSTLWSCRRDGHLPTHAWLALPVAGDAPDILPLPLELPQAGKSLDVFVSVACHPGHFVLQPWQELYKLVVLMGEMILHYNRQDGQRVRVEKDHVYAAKIDSNWHRVLVKGVLANSLASVYQLDYGKHELVHCSQIQPLTAEFRQLPFQAVPAQLAGPEGVPHSCLCLSAGSSFSSSLSPPSLFSSIMSFRKEMEKYRDIDEDELLQKLSEEELSRLEDELQELDPDNALLPAGLRQRDQTKKAPTGTFHRDNLLAHLEKQAKEHPDRDDLVPYTGEKRGKPWVPKTKIVDPILEDVTLEPELEEALASASDAELCDIAATSFSLFFIPSLCLPDSPDSNPRNLPVGYSALSPACARSANLSANVLTTFSFSILGMHTLMSNQQYYEALASSTIVNKQGLNSVIQCAQYKQVPDEEPNDTDVEETLARIKRNDPELVEVNLNNIKNIPITTLKACAQAMKNNIVVRKLSIVGTRSNDPVAYALADMLQVNSTLRSLNVESNFITGAGVIALVEALQHNTTLQELKIDNQSQPLGNKVEMEIASILEKNSTLLKFGYHFTQQGPRLRSSNAMMYNNDLASYFFSMSCSGPGRNFITVSMMLSSSSSSSPQPDGTAFLGRVRLPSLAASMAA</sequence>
<dbReference type="InterPro" id="IPR041966">
    <property type="entry name" value="LOTUS-like"/>
</dbReference>
<feature type="region of interest" description="Disordered" evidence="9">
    <location>
        <begin position="142"/>
        <end position="168"/>
    </location>
</feature>
<dbReference type="Gene3D" id="3.30.420.610">
    <property type="entry name" value="LOTUS domain-like"/>
    <property type="match status" value="3"/>
</dbReference>
<feature type="compositionally biased region" description="Low complexity" evidence="9">
    <location>
        <begin position="331"/>
        <end position="341"/>
    </location>
</feature>
<evidence type="ECO:0000256" key="9">
    <source>
        <dbReference type="SAM" id="MobiDB-lite"/>
    </source>
</evidence>
<dbReference type="Gene3D" id="2.30.30.140">
    <property type="match status" value="3"/>
</dbReference>
<reference evidence="12" key="1">
    <citation type="submission" date="2023-03" db="EMBL/GenBank/DDBJ databases">
        <title>Electrophorus voltai genome.</title>
        <authorList>
            <person name="Bian C."/>
        </authorList>
    </citation>
    <scope>NUCLEOTIDE SEQUENCE</scope>
    <source>
        <strain evidence="12">CB-2022</strain>
        <tissue evidence="12">Muscle</tissue>
    </source>
</reference>
<dbReference type="GO" id="GO:0007015">
    <property type="term" value="P:actin filament organization"/>
    <property type="evidence" value="ECO:0007669"/>
    <property type="project" value="TreeGrafter"/>
</dbReference>
<evidence type="ECO:0000313" key="13">
    <source>
        <dbReference type="Proteomes" id="UP001239994"/>
    </source>
</evidence>
<dbReference type="InterPro" id="IPR025605">
    <property type="entry name" value="OST-HTH/LOTUS_dom"/>
</dbReference>
<dbReference type="PANTHER" id="PTHR10901:SF8">
    <property type="entry name" value="TROPOMODULIN-1"/>
    <property type="match status" value="1"/>
</dbReference>
<dbReference type="PROSITE" id="PS50304">
    <property type="entry name" value="TUDOR"/>
    <property type="match status" value="2"/>
</dbReference>
<organism evidence="12 13">
    <name type="scientific">Electrophorus voltai</name>
    <dbReference type="NCBI Taxonomy" id="2609070"/>
    <lineage>
        <taxon>Eukaryota</taxon>
        <taxon>Metazoa</taxon>
        <taxon>Chordata</taxon>
        <taxon>Craniata</taxon>
        <taxon>Vertebrata</taxon>
        <taxon>Euteleostomi</taxon>
        <taxon>Actinopterygii</taxon>
        <taxon>Neopterygii</taxon>
        <taxon>Teleostei</taxon>
        <taxon>Ostariophysi</taxon>
        <taxon>Gymnotiformes</taxon>
        <taxon>Gymnotoidei</taxon>
        <taxon>Gymnotidae</taxon>
        <taxon>Electrophorus</taxon>
    </lineage>
</organism>
<comment type="subcellular location">
    <subcellularLocation>
        <location evidence="1">Cytoplasm</location>
        <location evidence="1">Cytoskeleton</location>
    </subcellularLocation>
</comment>
<name>A0AAD9DRG5_9TELE</name>
<keyword evidence="6" id="KW-0744">Spermatogenesis</keyword>
<evidence type="ECO:0000256" key="7">
    <source>
        <dbReference type="ARBA" id="ARBA00023203"/>
    </source>
</evidence>
<dbReference type="GO" id="GO:0006936">
    <property type="term" value="P:muscle contraction"/>
    <property type="evidence" value="ECO:0007669"/>
    <property type="project" value="TreeGrafter"/>
</dbReference>
<feature type="compositionally biased region" description="Polar residues" evidence="9">
    <location>
        <begin position="295"/>
        <end position="308"/>
    </location>
</feature>
<feature type="domain" description="Tudor" evidence="10">
    <location>
        <begin position="508"/>
        <end position="565"/>
    </location>
</feature>
<evidence type="ECO:0000256" key="4">
    <source>
        <dbReference type="ARBA" id="ARBA00022737"/>
    </source>
</evidence>
<evidence type="ECO:0000313" key="12">
    <source>
        <dbReference type="EMBL" id="KAK1792465.1"/>
    </source>
</evidence>
<keyword evidence="13" id="KW-1185">Reference proteome</keyword>
<keyword evidence="8" id="KW-0206">Cytoskeleton</keyword>
<dbReference type="GO" id="GO:0030239">
    <property type="term" value="P:myofibril assembly"/>
    <property type="evidence" value="ECO:0007669"/>
    <property type="project" value="TreeGrafter"/>
</dbReference>
<comment type="similarity">
    <text evidence="2">Belongs to the tropomodulin family.</text>
</comment>
<evidence type="ECO:0000256" key="5">
    <source>
        <dbReference type="ARBA" id="ARBA00022782"/>
    </source>
</evidence>
<feature type="region of interest" description="Disordered" evidence="9">
    <location>
        <begin position="264"/>
        <end position="358"/>
    </location>
</feature>
<dbReference type="GO" id="GO:0007283">
    <property type="term" value="P:spermatogenesis"/>
    <property type="evidence" value="ECO:0007669"/>
    <property type="project" value="UniProtKB-KW"/>
</dbReference>
<dbReference type="GO" id="GO:0051694">
    <property type="term" value="P:pointed-end actin filament capping"/>
    <property type="evidence" value="ECO:0007669"/>
    <property type="project" value="InterPro"/>
</dbReference>
<dbReference type="PROSITE" id="PS51644">
    <property type="entry name" value="HTH_OST"/>
    <property type="match status" value="3"/>
</dbReference>
<dbReference type="InterPro" id="IPR035437">
    <property type="entry name" value="SNase_OB-fold_sf"/>
</dbReference>
<evidence type="ECO:0000259" key="11">
    <source>
        <dbReference type="PROSITE" id="PS51644"/>
    </source>
</evidence>
<feature type="non-terminal residue" evidence="12">
    <location>
        <position position="1"/>
    </location>
</feature>
<dbReference type="PANTHER" id="PTHR10901">
    <property type="entry name" value="TROPOMODULIN"/>
    <property type="match status" value="1"/>
</dbReference>